<dbReference type="InterPro" id="IPR052196">
    <property type="entry name" value="Bact_Kbp"/>
</dbReference>
<dbReference type="PROSITE" id="PS51782">
    <property type="entry name" value="LYSM"/>
    <property type="match status" value="1"/>
</dbReference>
<feature type="region of interest" description="Disordered" evidence="1">
    <location>
        <begin position="116"/>
        <end position="214"/>
    </location>
</feature>
<accession>A0A5A9XHF8</accession>
<comment type="caution">
    <text evidence="3">The sequence shown here is derived from an EMBL/GenBank/DDBJ whole genome shotgun (WGS) entry which is preliminary data.</text>
</comment>
<organism evidence="3 4">
    <name type="scientific">Oryzomonas rubra</name>
    <dbReference type="NCBI Taxonomy" id="2509454"/>
    <lineage>
        <taxon>Bacteria</taxon>
        <taxon>Pseudomonadati</taxon>
        <taxon>Thermodesulfobacteriota</taxon>
        <taxon>Desulfuromonadia</taxon>
        <taxon>Geobacterales</taxon>
        <taxon>Geobacteraceae</taxon>
        <taxon>Oryzomonas</taxon>
    </lineage>
</organism>
<dbReference type="SUPFAM" id="SSF48452">
    <property type="entry name" value="TPR-like"/>
    <property type="match status" value="1"/>
</dbReference>
<feature type="compositionally biased region" description="Basic and acidic residues" evidence="1">
    <location>
        <begin position="165"/>
        <end position="214"/>
    </location>
</feature>
<evidence type="ECO:0000256" key="1">
    <source>
        <dbReference type="SAM" id="MobiDB-lite"/>
    </source>
</evidence>
<dbReference type="Gene3D" id="1.25.40.10">
    <property type="entry name" value="Tetratricopeptide repeat domain"/>
    <property type="match status" value="1"/>
</dbReference>
<keyword evidence="4" id="KW-1185">Reference proteome</keyword>
<dbReference type="InterPro" id="IPR036779">
    <property type="entry name" value="LysM_dom_sf"/>
</dbReference>
<evidence type="ECO:0000259" key="2">
    <source>
        <dbReference type="PROSITE" id="PS51782"/>
    </source>
</evidence>
<evidence type="ECO:0000313" key="3">
    <source>
        <dbReference type="EMBL" id="KAA0892254.1"/>
    </source>
</evidence>
<feature type="domain" description="LysM" evidence="2">
    <location>
        <begin position="60"/>
        <end position="107"/>
    </location>
</feature>
<dbReference type="Proteomes" id="UP000324298">
    <property type="component" value="Unassembled WGS sequence"/>
</dbReference>
<dbReference type="AlphaFoldDB" id="A0A5A9XHF8"/>
<gene>
    <name evidence="3" type="ORF">ET418_08645</name>
</gene>
<dbReference type="SUPFAM" id="SSF54106">
    <property type="entry name" value="LysM domain"/>
    <property type="match status" value="1"/>
</dbReference>
<reference evidence="3 4" key="1">
    <citation type="submission" date="2019-04" db="EMBL/GenBank/DDBJ databases">
        <title>Geobacter ruber sp. nov., ferric-reducing bacteria isolated from paddy soil.</title>
        <authorList>
            <person name="Xu Z."/>
            <person name="Masuda Y."/>
            <person name="Itoh H."/>
            <person name="Senoo K."/>
        </authorList>
    </citation>
    <scope>NUCLEOTIDE SEQUENCE [LARGE SCALE GENOMIC DNA]</scope>
    <source>
        <strain evidence="3 4">Red88</strain>
    </source>
</reference>
<dbReference type="PANTHER" id="PTHR34700">
    <property type="entry name" value="POTASSIUM BINDING PROTEIN KBP"/>
    <property type="match status" value="1"/>
</dbReference>
<name>A0A5A9XHF8_9BACT</name>
<sequence>MKINLGTGTDMARRPWRTAAAALIFSLAVVPAWGEQQYLYTPKPVGPEEQGQGKDGILVREVPVEKGDTLSGISRRFSGHGSYYPQILLFNDVKNPNLIYAGSTLRVPVSAGQAAAAEPSGAQPVPAARKKSVRHAGKKAPRAVQPPSAAVPAKRKQQSATGKAPGDHSMELSPSDLKRLDSGREKKAEVRKKAAPEARKRGVEGRQKAKQPVGEERVITNAPAASVPAATGEDAGQKLFAQAVKAYRQDDFRGALELFDRFLAKNPDSPLAADASLYKAECYLKLSSQ</sequence>
<dbReference type="OrthoDB" id="9800780at2"/>
<feature type="compositionally biased region" description="Basic residues" evidence="1">
    <location>
        <begin position="128"/>
        <end position="141"/>
    </location>
</feature>
<dbReference type="Pfam" id="PF01476">
    <property type="entry name" value="LysM"/>
    <property type="match status" value="1"/>
</dbReference>
<dbReference type="EMBL" id="SRSD01000004">
    <property type="protein sequence ID" value="KAA0892254.1"/>
    <property type="molecule type" value="Genomic_DNA"/>
</dbReference>
<evidence type="ECO:0000313" key="4">
    <source>
        <dbReference type="Proteomes" id="UP000324298"/>
    </source>
</evidence>
<dbReference type="Gene3D" id="3.10.350.10">
    <property type="entry name" value="LysM domain"/>
    <property type="match status" value="1"/>
</dbReference>
<dbReference type="CDD" id="cd00118">
    <property type="entry name" value="LysM"/>
    <property type="match status" value="1"/>
</dbReference>
<dbReference type="PANTHER" id="PTHR34700:SF4">
    <property type="entry name" value="PHAGE-LIKE ELEMENT PBSX PROTEIN XKDP"/>
    <property type="match status" value="1"/>
</dbReference>
<protein>
    <submittedName>
        <fullName evidence="3">Tetratricopeptide repeat protein</fullName>
    </submittedName>
</protein>
<proteinExistence type="predicted"/>
<feature type="compositionally biased region" description="Low complexity" evidence="1">
    <location>
        <begin position="116"/>
        <end position="125"/>
    </location>
</feature>
<dbReference type="InterPro" id="IPR011990">
    <property type="entry name" value="TPR-like_helical_dom_sf"/>
</dbReference>
<dbReference type="InterPro" id="IPR018392">
    <property type="entry name" value="LysM"/>
</dbReference>